<evidence type="ECO:0000313" key="3">
    <source>
        <dbReference type="Proteomes" id="UP000467193"/>
    </source>
</evidence>
<organism evidence="2 3">
    <name type="scientific">Mycolicibacterium sediminis</name>
    <dbReference type="NCBI Taxonomy" id="1286180"/>
    <lineage>
        <taxon>Bacteria</taxon>
        <taxon>Bacillati</taxon>
        <taxon>Actinomycetota</taxon>
        <taxon>Actinomycetes</taxon>
        <taxon>Mycobacteriales</taxon>
        <taxon>Mycobacteriaceae</taxon>
        <taxon>Mycolicibacterium</taxon>
    </lineage>
</organism>
<gene>
    <name evidence="2" type="ORF">MSEDJ_52250</name>
</gene>
<proteinExistence type="predicted"/>
<dbReference type="KEGG" id="msei:MSEDJ_52250"/>
<name>A0A7I7QXL7_9MYCO</name>
<dbReference type="InterPro" id="IPR003870">
    <property type="entry name" value="DUF222"/>
</dbReference>
<protein>
    <recommendedName>
        <fullName evidence="1">HNH nuclease domain-containing protein</fullName>
    </recommendedName>
</protein>
<evidence type="ECO:0000259" key="1">
    <source>
        <dbReference type="SMART" id="SM00507"/>
    </source>
</evidence>
<dbReference type="Gene3D" id="1.10.30.50">
    <property type="match status" value="1"/>
</dbReference>
<dbReference type="InterPro" id="IPR003615">
    <property type="entry name" value="HNH_nuc"/>
</dbReference>
<keyword evidence="3" id="KW-1185">Reference proteome</keyword>
<evidence type="ECO:0000313" key="2">
    <source>
        <dbReference type="EMBL" id="BBY31129.1"/>
    </source>
</evidence>
<reference evidence="2 3" key="1">
    <citation type="journal article" date="2019" name="Emerg. Microbes Infect.">
        <title>Comprehensive subspecies identification of 175 nontuberculous mycobacteria species based on 7547 genomic profiles.</title>
        <authorList>
            <person name="Matsumoto Y."/>
            <person name="Kinjo T."/>
            <person name="Motooka D."/>
            <person name="Nabeya D."/>
            <person name="Jung N."/>
            <person name="Uechi K."/>
            <person name="Horii T."/>
            <person name="Iida T."/>
            <person name="Fujita J."/>
            <person name="Nakamura S."/>
        </authorList>
    </citation>
    <scope>NUCLEOTIDE SEQUENCE [LARGE SCALE GENOMIC DNA]</scope>
    <source>
        <strain evidence="2 3">JCM 17899</strain>
    </source>
</reference>
<sequence>MVRRLCEAAADVHTIESVFEEFVASAASCNSVAAWARVESAASARRLAAMVAILDRRYAENGSAQREQWCMDNWGAVAAEIGAEQNITTGAAAYQLSIAVGLRDRLPKVAALFFDGAVSFRLVATIVNRTVLVTDRDAQAAVDADLAKGLVDWTPMSEDRAAVTIDSIVAEHDPHAVRRTQTKARGRSVGVDLDDNGAGLATLWATLFAHDARAFDAHLDALAETVCSADPRTNDQRRSDAVGAIAVGAERLACLCADDDCPAGKSDPVGNGAVVYVVVNDDTLDDQSEAATAQDAALDGEQPPRFDRPVLEMTLAEIRATPRPAPSPATRPGMLLGGPFVPGAIARRAALNAKVRRVFHPGDSPPEPRYVPSRRLAEFVRCRDLTCRFPGCDEPATNCDLDHSIAWADGGSTCASNLRSLCRRHHLLKTFRGGPHGWRDRQLPDGTIEWTSPNGRVQITEPGSRLLFPRLCEPTRPVEAAAPRPPESSTVTLGLNMPRRRRTRAEDRARRILEERRENEEEAVLQAALVARAF</sequence>
<dbReference type="CDD" id="cd00085">
    <property type="entry name" value="HNHc"/>
    <property type="match status" value="1"/>
</dbReference>
<dbReference type="Proteomes" id="UP000467193">
    <property type="component" value="Chromosome"/>
</dbReference>
<dbReference type="AlphaFoldDB" id="A0A7I7QXL7"/>
<dbReference type="SMART" id="SM00507">
    <property type="entry name" value="HNHc"/>
    <property type="match status" value="1"/>
</dbReference>
<dbReference type="Pfam" id="PF02720">
    <property type="entry name" value="DUF222"/>
    <property type="match status" value="1"/>
</dbReference>
<accession>A0A7I7QXL7</accession>
<feature type="domain" description="HNH nuclease" evidence="1">
    <location>
        <begin position="375"/>
        <end position="427"/>
    </location>
</feature>
<dbReference type="EMBL" id="AP022588">
    <property type="protein sequence ID" value="BBY31129.1"/>
    <property type="molecule type" value="Genomic_DNA"/>
</dbReference>